<reference evidence="5 6" key="1">
    <citation type="submission" date="2019-02" db="EMBL/GenBank/DDBJ databases">
        <title>Deep-cultivation of Planctomycetes and their phenomic and genomic characterization uncovers novel biology.</title>
        <authorList>
            <person name="Wiegand S."/>
            <person name="Jogler M."/>
            <person name="Boedeker C."/>
            <person name="Pinto D."/>
            <person name="Vollmers J."/>
            <person name="Rivas-Marin E."/>
            <person name="Kohn T."/>
            <person name="Peeters S.H."/>
            <person name="Heuer A."/>
            <person name="Rast P."/>
            <person name="Oberbeckmann S."/>
            <person name="Bunk B."/>
            <person name="Jeske O."/>
            <person name="Meyerdierks A."/>
            <person name="Storesund J.E."/>
            <person name="Kallscheuer N."/>
            <person name="Luecker S."/>
            <person name="Lage O.M."/>
            <person name="Pohl T."/>
            <person name="Merkel B.J."/>
            <person name="Hornburger P."/>
            <person name="Mueller R.-W."/>
            <person name="Bruemmer F."/>
            <person name="Labrenz M."/>
            <person name="Spormann A.M."/>
            <person name="Op den Camp H."/>
            <person name="Overmann J."/>
            <person name="Amann R."/>
            <person name="Jetten M.S.M."/>
            <person name="Mascher T."/>
            <person name="Medema M.H."/>
            <person name="Devos D.P."/>
            <person name="Kaster A.-K."/>
            <person name="Ovreas L."/>
            <person name="Rohde M."/>
            <person name="Galperin M.Y."/>
            <person name="Jogler C."/>
        </authorList>
    </citation>
    <scope>NUCLEOTIDE SEQUENCE [LARGE SCALE GENOMIC DNA]</scope>
    <source>
        <strain evidence="5 6">Mal4</strain>
    </source>
</reference>
<evidence type="ECO:0000256" key="1">
    <source>
        <dbReference type="ARBA" id="ARBA00008779"/>
    </source>
</evidence>
<dbReference type="Proteomes" id="UP000320496">
    <property type="component" value="Chromosome"/>
</dbReference>
<sequence length="492" mass="55768" precursor="true">MKMSIIRAFLAAAALIGVITPADAADDQRPNVLWIIADDLGIELGCYGQEHVATPHLDRLAREGVRFTRAFATSPVCSSSRTAFITGMYQTTIGGHPHRTRKLPELPDAIRPATTIFRDAGYYVCNMNRPTGTRGKAKIDYNFQHENLFDGNDWRGRAEGQPFFAQLQIKEPHRPFVSDTSPDRWKQIELPPQYPDHPITRRDWANYLASIEVMDAKVGEVLDRLDAEGIADNTLVVFFGDHGRPHVWGKQWLYEGGIHVPLIVRWPGRLQPGTVDERMVSLIDLAPTSLAAAGIEPPEVMQGVDFLAEGFHGRAAVFAARDRCGDAIDRIRCVRTDRFKYIRNFEPQRPYTQRSGYKTLQYPVITLLEVLHERGALTPVQARFMAAEKPVEELYDLVADPHETKNLADDPQYAGTLRELRTQLRDWIEETDDRGTVPEGDAAYFEDLMAEKQAYFERAMRRRGLDPELSPQDYLQWWEDQLGITGDPAPQN</sequence>
<keyword evidence="6" id="KW-1185">Reference proteome</keyword>
<dbReference type="GO" id="GO:0047753">
    <property type="term" value="F:choline-sulfatase activity"/>
    <property type="evidence" value="ECO:0007669"/>
    <property type="project" value="UniProtKB-EC"/>
</dbReference>
<evidence type="ECO:0000256" key="2">
    <source>
        <dbReference type="ARBA" id="ARBA00022801"/>
    </source>
</evidence>
<gene>
    <name evidence="5" type="primary">betC_12</name>
    <name evidence="5" type="ORF">Mal4_28650</name>
</gene>
<name>A0A517Z7T7_9PLAN</name>
<dbReference type="RefSeq" id="WP_145369808.1">
    <property type="nucleotide sequence ID" value="NZ_CP036275.1"/>
</dbReference>
<feature type="chain" id="PRO_5022191413" evidence="3">
    <location>
        <begin position="25"/>
        <end position="492"/>
    </location>
</feature>
<proteinExistence type="inferred from homology"/>
<dbReference type="CDD" id="cd16027">
    <property type="entry name" value="SGSH"/>
    <property type="match status" value="1"/>
</dbReference>
<dbReference type="InterPro" id="IPR050738">
    <property type="entry name" value="Sulfatase"/>
</dbReference>
<feature type="signal peptide" evidence="3">
    <location>
        <begin position="1"/>
        <end position="24"/>
    </location>
</feature>
<dbReference type="PANTHER" id="PTHR42693">
    <property type="entry name" value="ARYLSULFATASE FAMILY MEMBER"/>
    <property type="match status" value="1"/>
</dbReference>
<feature type="domain" description="Sulfatase N-terminal" evidence="4">
    <location>
        <begin position="30"/>
        <end position="295"/>
    </location>
</feature>
<evidence type="ECO:0000256" key="3">
    <source>
        <dbReference type="SAM" id="SignalP"/>
    </source>
</evidence>
<dbReference type="EMBL" id="CP036275">
    <property type="protein sequence ID" value="QDU38536.1"/>
    <property type="molecule type" value="Genomic_DNA"/>
</dbReference>
<dbReference type="OrthoDB" id="9763613at2"/>
<dbReference type="InterPro" id="IPR017850">
    <property type="entry name" value="Alkaline_phosphatase_core_sf"/>
</dbReference>
<dbReference type="PANTHER" id="PTHR42693:SF53">
    <property type="entry name" value="ENDO-4-O-SULFATASE"/>
    <property type="match status" value="1"/>
</dbReference>
<evidence type="ECO:0000313" key="6">
    <source>
        <dbReference type="Proteomes" id="UP000320496"/>
    </source>
</evidence>
<dbReference type="EC" id="3.1.6.6" evidence="5"/>
<dbReference type="Gene3D" id="3.40.720.10">
    <property type="entry name" value="Alkaline Phosphatase, subunit A"/>
    <property type="match status" value="1"/>
</dbReference>
<evidence type="ECO:0000313" key="5">
    <source>
        <dbReference type="EMBL" id="QDU38536.1"/>
    </source>
</evidence>
<organism evidence="5 6">
    <name type="scientific">Maioricimonas rarisocia</name>
    <dbReference type="NCBI Taxonomy" id="2528026"/>
    <lineage>
        <taxon>Bacteria</taxon>
        <taxon>Pseudomonadati</taxon>
        <taxon>Planctomycetota</taxon>
        <taxon>Planctomycetia</taxon>
        <taxon>Planctomycetales</taxon>
        <taxon>Planctomycetaceae</taxon>
        <taxon>Maioricimonas</taxon>
    </lineage>
</organism>
<accession>A0A517Z7T7</accession>
<dbReference type="SUPFAM" id="SSF53649">
    <property type="entry name" value="Alkaline phosphatase-like"/>
    <property type="match status" value="1"/>
</dbReference>
<evidence type="ECO:0000259" key="4">
    <source>
        <dbReference type="Pfam" id="PF00884"/>
    </source>
</evidence>
<dbReference type="InterPro" id="IPR000917">
    <property type="entry name" value="Sulfatase_N"/>
</dbReference>
<dbReference type="AlphaFoldDB" id="A0A517Z7T7"/>
<dbReference type="KEGG" id="mri:Mal4_28650"/>
<keyword evidence="2 5" id="KW-0378">Hydrolase</keyword>
<dbReference type="GO" id="GO:0004065">
    <property type="term" value="F:arylsulfatase activity"/>
    <property type="evidence" value="ECO:0007669"/>
    <property type="project" value="TreeGrafter"/>
</dbReference>
<dbReference type="Pfam" id="PF00884">
    <property type="entry name" value="Sulfatase"/>
    <property type="match status" value="1"/>
</dbReference>
<keyword evidence="3" id="KW-0732">Signal</keyword>
<comment type="similarity">
    <text evidence="1">Belongs to the sulfatase family.</text>
</comment>
<protein>
    <submittedName>
        <fullName evidence="5">Choline-sulfatase</fullName>
        <ecNumber evidence="5">3.1.6.6</ecNumber>
    </submittedName>
</protein>